<evidence type="ECO:0000256" key="11">
    <source>
        <dbReference type="ARBA" id="ARBA00022833"/>
    </source>
</evidence>
<comment type="similarity">
    <text evidence="5">In the C-terminal section; belongs to the HTP reductase family.</text>
</comment>
<keyword evidence="9" id="KW-0686">Riboflavin biosynthesis</keyword>
<gene>
    <name evidence="16" type="primary">ribD</name>
    <name evidence="16" type="ORF">IBL28_20855</name>
</gene>
<evidence type="ECO:0000256" key="1">
    <source>
        <dbReference type="ARBA" id="ARBA00002151"/>
    </source>
</evidence>
<dbReference type="AlphaFoldDB" id="A0A926Q4W4"/>
<dbReference type="EC" id="3.5.4.26" evidence="6"/>
<accession>A0A926Q4W4</accession>
<comment type="similarity">
    <text evidence="4">In the N-terminal section; belongs to the cytidine and deoxycytidylate deaminase family.</text>
</comment>
<dbReference type="PANTHER" id="PTHR38011">
    <property type="entry name" value="DIHYDROFOLATE REDUCTASE FAMILY PROTEIN (AFU_ORTHOLOGUE AFUA_8G06820)"/>
    <property type="match status" value="1"/>
</dbReference>
<dbReference type="PANTHER" id="PTHR38011:SF7">
    <property type="entry name" value="2,5-DIAMINO-6-RIBOSYLAMINO-4(3H)-PYRIMIDINONE 5'-PHOSPHATE REDUCTASE"/>
    <property type="match status" value="1"/>
</dbReference>
<evidence type="ECO:0000256" key="3">
    <source>
        <dbReference type="ARBA" id="ARBA00004910"/>
    </source>
</evidence>
<keyword evidence="16" id="KW-0378">Hydrolase</keyword>
<keyword evidence="11" id="KW-0862">Zinc</keyword>
<dbReference type="Pfam" id="PF01872">
    <property type="entry name" value="RibD_C"/>
    <property type="match status" value="1"/>
</dbReference>
<evidence type="ECO:0000256" key="2">
    <source>
        <dbReference type="ARBA" id="ARBA00004882"/>
    </source>
</evidence>
<dbReference type="CDD" id="cd01284">
    <property type="entry name" value="Riboflavin_deaminase-reductase"/>
    <property type="match status" value="1"/>
</dbReference>
<dbReference type="InterPro" id="IPR002125">
    <property type="entry name" value="CMP_dCMP_dom"/>
</dbReference>
<dbReference type="SUPFAM" id="SSF53927">
    <property type="entry name" value="Cytidine deaminase-like"/>
    <property type="match status" value="1"/>
</dbReference>
<keyword evidence="17" id="KW-1185">Reference proteome</keyword>
<evidence type="ECO:0000313" key="16">
    <source>
        <dbReference type="EMBL" id="MBC9798429.1"/>
    </source>
</evidence>
<dbReference type="InterPro" id="IPR016193">
    <property type="entry name" value="Cytidine_deaminase-like"/>
</dbReference>
<dbReference type="PROSITE" id="PS00903">
    <property type="entry name" value="CYT_DCMP_DEAMINASES_1"/>
    <property type="match status" value="1"/>
</dbReference>
<dbReference type="GO" id="GO:0008270">
    <property type="term" value="F:zinc ion binding"/>
    <property type="evidence" value="ECO:0007669"/>
    <property type="project" value="InterPro"/>
</dbReference>
<comment type="pathway">
    <text evidence="2">Cofactor biosynthesis; riboflavin biosynthesis; 5-amino-6-(D-ribitylamino)uracil from GTP: step 2/4.</text>
</comment>
<feature type="non-terminal residue" evidence="16">
    <location>
        <position position="1"/>
    </location>
</feature>
<evidence type="ECO:0000256" key="10">
    <source>
        <dbReference type="ARBA" id="ARBA00022723"/>
    </source>
</evidence>
<comment type="function">
    <text evidence="1">Converts 2,5-diamino-6-(ribosylamino)-4(3h)-pyrimidinone 5'-phosphate into 5-amino-6-(ribosylamino)-2,4(1h,3h)-pyrimidinedione 5'-phosphate.</text>
</comment>
<comment type="pathway">
    <text evidence="3">Cofactor biosynthesis; riboflavin biosynthesis; 5-amino-6-(D-ribitylamino)uracil from GTP: step 3/4.</text>
</comment>
<dbReference type="Gene3D" id="3.40.140.10">
    <property type="entry name" value="Cytidine Deaminase, domain 2"/>
    <property type="match status" value="1"/>
</dbReference>
<keyword evidence="12" id="KW-0521">NADP</keyword>
<evidence type="ECO:0000256" key="9">
    <source>
        <dbReference type="ARBA" id="ARBA00022619"/>
    </source>
</evidence>
<reference evidence="16 17" key="1">
    <citation type="submission" date="2020-09" db="EMBL/GenBank/DDBJ databases">
        <title>Sinomicrobium weinanense sp. nov., a halophilic bacteria isolated from saline-alkali soil.</title>
        <authorList>
            <person name="Wu P."/>
            <person name="Ren H."/>
            <person name="Mei Y."/>
            <person name="Liang Y."/>
            <person name="Chen Z."/>
        </authorList>
    </citation>
    <scope>NUCLEOTIDE SEQUENCE [LARGE SCALE GENOMIC DNA]</scope>
    <source>
        <strain evidence="16 17">FJxs</strain>
    </source>
</reference>
<keyword evidence="14" id="KW-0511">Multifunctional enzyme</keyword>
<comment type="caution">
    <text evidence="16">The sequence shown here is derived from an EMBL/GenBank/DDBJ whole genome shotgun (WGS) entry which is preliminary data.</text>
</comment>
<protein>
    <recommendedName>
        <fullName evidence="8">Riboflavin biosynthesis protein RibD</fullName>
        <ecNumber evidence="7">1.1.1.193</ecNumber>
        <ecNumber evidence="6">3.5.4.26</ecNumber>
    </recommendedName>
</protein>
<dbReference type="GO" id="GO:0009231">
    <property type="term" value="P:riboflavin biosynthetic process"/>
    <property type="evidence" value="ECO:0007669"/>
    <property type="project" value="UniProtKB-KW"/>
</dbReference>
<proteinExistence type="inferred from homology"/>
<evidence type="ECO:0000259" key="15">
    <source>
        <dbReference type="PROSITE" id="PS51747"/>
    </source>
</evidence>
<dbReference type="RefSeq" id="WP_187967547.1">
    <property type="nucleotide sequence ID" value="NZ_JACVDC010000116.1"/>
</dbReference>
<dbReference type="GO" id="GO:0008703">
    <property type="term" value="F:5-amino-6-(5-phosphoribosylamino)uracil reductase activity"/>
    <property type="evidence" value="ECO:0007669"/>
    <property type="project" value="UniProtKB-EC"/>
</dbReference>
<evidence type="ECO:0000256" key="13">
    <source>
        <dbReference type="ARBA" id="ARBA00023002"/>
    </source>
</evidence>
<name>A0A926Q4W4_9FLAO</name>
<organism evidence="16 17">
    <name type="scientific">Sinomicrobium weinanense</name>
    <dbReference type="NCBI Taxonomy" id="2842200"/>
    <lineage>
        <taxon>Bacteria</taxon>
        <taxon>Pseudomonadati</taxon>
        <taxon>Bacteroidota</taxon>
        <taxon>Flavobacteriia</taxon>
        <taxon>Flavobacteriales</taxon>
        <taxon>Flavobacteriaceae</taxon>
        <taxon>Sinomicrobium</taxon>
    </lineage>
</organism>
<dbReference type="InterPro" id="IPR024072">
    <property type="entry name" value="DHFR-like_dom_sf"/>
</dbReference>
<dbReference type="InterPro" id="IPR002734">
    <property type="entry name" value="RibDG_C"/>
</dbReference>
<dbReference type="Gene3D" id="3.40.430.10">
    <property type="entry name" value="Dihydrofolate Reductase, subunit A"/>
    <property type="match status" value="1"/>
</dbReference>
<evidence type="ECO:0000256" key="6">
    <source>
        <dbReference type="ARBA" id="ARBA00012766"/>
    </source>
</evidence>
<dbReference type="InterPro" id="IPR050765">
    <property type="entry name" value="Riboflavin_Biosynth_HTPR"/>
</dbReference>
<evidence type="ECO:0000256" key="12">
    <source>
        <dbReference type="ARBA" id="ARBA00022857"/>
    </source>
</evidence>
<dbReference type="EMBL" id="JACVDC010000116">
    <property type="protein sequence ID" value="MBC9798429.1"/>
    <property type="molecule type" value="Genomic_DNA"/>
</dbReference>
<evidence type="ECO:0000256" key="4">
    <source>
        <dbReference type="ARBA" id="ARBA00005259"/>
    </source>
</evidence>
<keyword evidence="10" id="KW-0479">Metal-binding</keyword>
<dbReference type="EC" id="1.1.1.193" evidence="7"/>
<sequence length="308" mass="34559">GWHRKAGEPHAEVHAIRSVTHTSLLAESTIYVSLEPCSHHGKTPPCSDLIISSGIKNVIIGTIDPFDAVAGRGVKKLMEAGCNVVVGVLEKECLELNKRFFTFHNKKRPYIILKWAESADGYISPSQKEKTAPVWVSNPYSRQLVHKWRSEEQAILVGTNTVVEDNPKLDTRDWTGKSPVRVVLDKNLRSPKDFAVWDKSVKTLFITGKEAPQEENIYIEPIDFSGDIARQVCEVLYRHQLQSVIVEGGAQTLRTFIEEGLWDEARVFRGNVRLNGGTRAPGITGRPFLKKNIKGNLLNIIKQENQDD</sequence>
<dbReference type="Pfam" id="PF00383">
    <property type="entry name" value="dCMP_cyt_deam_1"/>
    <property type="match status" value="1"/>
</dbReference>
<evidence type="ECO:0000256" key="14">
    <source>
        <dbReference type="ARBA" id="ARBA00023268"/>
    </source>
</evidence>
<dbReference type="InterPro" id="IPR016192">
    <property type="entry name" value="APOBEC/CMP_deaminase_Zn-bd"/>
</dbReference>
<evidence type="ECO:0000256" key="5">
    <source>
        <dbReference type="ARBA" id="ARBA00007417"/>
    </source>
</evidence>
<dbReference type="Proteomes" id="UP000653730">
    <property type="component" value="Unassembled WGS sequence"/>
</dbReference>
<dbReference type="InterPro" id="IPR004794">
    <property type="entry name" value="Eubact_RibD"/>
</dbReference>
<feature type="domain" description="CMP/dCMP-type deaminase" evidence="15">
    <location>
        <begin position="1"/>
        <end position="85"/>
    </location>
</feature>
<dbReference type="SUPFAM" id="SSF53597">
    <property type="entry name" value="Dihydrofolate reductase-like"/>
    <property type="match status" value="1"/>
</dbReference>
<evidence type="ECO:0000256" key="8">
    <source>
        <dbReference type="ARBA" id="ARBA00019930"/>
    </source>
</evidence>
<evidence type="ECO:0000313" key="17">
    <source>
        <dbReference type="Proteomes" id="UP000653730"/>
    </source>
</evidence>
<evidence type="ECO:0000256" key="7">
    <source>
        <dbReference type="ARBA" id="ARBA00013173"/>
    </source>
</evidence>
<dbReference type="GO" id="GO:0008835">
    <property type="term" value="F:diaminohydroxyphosphoribosylaminopyrimidine deaminase activity"/>
    <property type="evidence" value="ECO:0007669"/>
    <property type="project" value="UniProtKB-EC"/>
</dbReference>
<keyword evidence="13 16" id="KW-0560">Oxidoreductase</keyword>
<dbReference type="NCBIfam" id="TIGR00326">
    <property type="entry name" value="eubact_ribD"/>
    <property type="match status" value="1"/>
</dbReference>
<dbReference type="PROSITE" id="PS51747">
    <property type="entry name" value="CYT_DCMP_DEAMINASES_2"/>
    <property type="match status" value="1"/>
</dbReference>